<dbReference type="InterPro" id="IPR002881">
    <property type="entry name" value="DUF58"/>
</dbReference>
<reference evidence="3 4" key="1">
    <citation type="submission" date="2017-10" db="EMBL/GenBank/DDBJ databases">
        <title>Paenichitinophaga pekingensis gen. nov., sp. nov., isolated from activated sludge.</title>
        <authorList>
            <person name="Jin D."/>
            <person name="Kong X."/>
            <person name="Deng Y."/>
            <person name="Bai Z."/>
        </authorList>
    </citation>
    <scope>NUCLEOTIDE SEQUENCE [LARGE SCALE GENOMIC DNA]</scope>
    <source>
        <strain evidence="3 4">13</strain>
    </source>
</reference>
<name>A0A291QR40_9BACT</name>
<feature type="transmembrane region" description="Helical" evidence="1">
    <location>
        <begin position="40"/>
        <end position="61"/>
    </location>
</feature>
<dbReference type="PANTHER" id="PTHR33608">
    <property type="entry name" value="BLL2464 PROTEIN"/>
    <property type="match status" value="1"/>
</dbReference>
<dbReference type="EMBL" id="CP023777">
    <property type="protein sequence ID" value="ATL46407.1"/>
    <property type="molecule type" value="Genomic_DNA"/>
</dbReference>
<evidence type="ECO:0000256" key="1">
    <source>
        <dbReference type="SAM" id="Phobius"/>
    </source>
</evidence>
<feature type="domain" description="DUF58" evidence="2">
    <location>
        <begin position="209"/>
        <end position="369"/>
    </location>
</feature>
<keyword evidence="1" id="KW-1133">Transmembrane helix</keyword>
<evidence type="ECO:0000259" key="2">
    <source>
        <dbReference type="Pfam" id="PF01882"/>
    </source>
</evidence>
<dbReference type="Gene3D" id="3.40.50.410">
    <property type="entry name" value="von Willebrand factor, type A domain"/>
    <property type="match status" value="1"/>
</dbReference>
<keyword evidence="1" id="KW-0472">Membrane</keyword>
<dbReference type="KEGG" id="cbae:COR50_04020"/>
<dbReference type="Pfam" id="PF01882">
    <property type="entry name" value="DUF58"/>
    <property type="match status" value="1"/>
</dbReference>
<feature type="transmembrane region" description="Helical" evidence="1">
    <location>
        <begin position="16"/>
        <end position="34"/>
    </location>
</feature>
<dbReference type="InterPro" id="IPR036465">
    <property type="entry name" value="vWFA_dom_sf"/>
</dbReference>
<gene>
    <name evidence="3" type="ORF">COR50_04020</name>
</gene>
<sequence length="447" mass="51615">MNRLKHFFASLYLKQRTYLSLLLVIGFFLLSFFFPGLFEIAIGLFFLCCALVLVDILVLYLPGNAIQVERDIADRLSNGEENPVSLLVRSNYPLKMQLDVIDELPFQLQERNFNWKTSIDVNGTTKYNYMLRPVERGEYKFGYVNVYVNSFLGLVKRRFLTAGQRTIKVYPAFQQLKQLGFKGANNLLQDSGAHRHKVMGFSMEYDHIKEYVQGDDIRALNYKASARRGHLMVNSYTEEKSQQVYCVIDKSRNMRMPFNGLTLLDYAINASLIFSNTAINKGDKAGLITFSDQQPEWLKASNRKVQMNAILEKLYAQGTTWLESDYEKLVSGLRKNISQRSLLILFTNFESVSNLQRQIAYLRTLAKYHLLMVVFFENTELKSVSERPAENIEGIYTQVIAQKMMHDKKLIQKELAKYGILSLLTAPASLTVNLINRYLDLKQRRVI</sequence>
<dbReference type="AlphaFoldDB" id="A0A291QR40"/>
<dbReference type="SUPFAM" id="SSF53300">
    <property type="entry name" value="vWA-like"/>
    <property type="match status" value="1"/>
</dbReference>
<organism evidence="3 4">
    <name type="scientific">Chitinophaga caeni</name>
    <dbReference type="NCBI Taxonomy" id="2029983"/>
    <lineage>
        <taxon>Bacteria</taxon>
        <taxon>Pseudomonadati</taxon>
        <taxon>Bacteroidota</taxon>
        <taxon>Chitinophagia</taxon>
        <taxon>Chitinophagales</taxon>
        <taxon>Chitinophagaceae</taxon>
        <taxon>Chitinophaga</taxon>
    </lineage>
</organism>
<protein>
    <submittedName>
        <fullName evidence="3">DUF58 domain-containing protein</fullName>
    </submittedName>
</protein>
<accession>A0A291QR40</accession>
<dbReference type="PANTHER" id="PTHR33608:SF3">
    <property type="entry name" value="SLR2013 PROTEIN"/>
    <property type="match status" value="1"/>
</dbReference>
<dbReference type="RefSeq" id="WP_098192795.1">
    <property type="nucleotide sequence ID" value="NZ_CP023777.1"/>
</dbReference>
<evidence type="ECO:0000313" key="3">
    <source>
        <dbReference type="EMBL" id="ATL46407.1"/>
    </source>
</evidence>
<keyword evidence="1" id="KW-0812">Transmembrane</keyword>
<dbReference type="Proteomes" id="UP000220133">
    <property type="component" value="Chromosome"/>
</dbReference>
<proteinExistence type="predicted"/>
<keyword evidence="4" id="KW-1185">Reference proteome</keyword>
<evidence type="ECO:0000313" key="4">
    <source>
        <dbReference type="Proteomes" id="UP000220133"/>
    </source>
</evidence>
<dbReference type="OrthoDB" id="845740at2"/>